<evidence type="ECO:0000256" key="1">
    <source>
        <dbReference type="ARBA" id="ARBA00004275"/>
    </source>
</evidence>
<name>A0ABS7PKE4_9SPHN</name>
<evidence type="ECO:0000256" key="3">
    <source>
        <dbReference type="ARBA" id="ARBA00023235"/>
    </source>
</evidence>
<evidence type="ECO:0000256" key="2">
    <source>
        <dbReference type="ARBA" id="ARBA00023140"/>
    </source>
</evidence>
<comment type="subcellular location">
    <subcellularLocation>
        <location evidence="1">Peroxisome</location>
    </subcellularLocation>
</comment>
<reference evidence="4 5" key="1">
    <citation type="submission" date="2021-08" db="EMBL/GenBank/DDBJ databases">
        <authorList>
            <person name="Tuo L."/>
        </authorList>
    </citation>
    <scope>NUCLEOTIDE SEQUENCE [LARGE SCALE GENOMIC DNA]</scope>
    <source>
        <strain evidence="4 5">JCM 31229</strain>
    </source>
</reference>
<sequence>MRDDEADMAGSDDLLADIRDHVMTIRFNRPTKRNAITYAMYERIIDLIGRAERDDTVRCLLFAGSGPIFTAGHDVSGFAQGLALAYDEKPSYIFMKRLADFSKPVAAALNGDAVGIGATMLFHCDFVYAVPDCRLVFPFADMGLIPEFASSAYLPQLVGQRRAMALLLKDRGCSAEEGIALGIVNETVAAENLAAHVANRLAGITALSPDAVAETKRLLKAGTREAIGIAIAEEARSFHDLLHSPFVRDRLAAIRQRISAG</sequence>
<dbReference type="Pfam" id="PF00378">
    <property type="entry name" value="ECH_1"/>
    <property type="match status" value="1"/>
</dbReference>
<gene>
    <name evidence="4" type="ORF">K7G82_05605</name>
</gene>
<dbReference type="InterPro" id="IPR051053">
    <property type="entry name" value="ECH/Chromodomain_protein"/>
</dbReference>
<proteinExistence type="predicted"/>
<keyword evidence="2" id="KW-0576">Peroxisome</keyword>
<organism evidence="4 5">
    <name type="scientific">Sphingomonas colocasiae</name>
    <dbReference type="NCBI Taxonomy" id="1848973"/>
    <lineage>
        <taxon>Bacteria</taxon>
        <taxon>Pseudomonadati</taxon>
        <taxon>Pseudomonadota</taxon>
        <taxon>Alphaproteobacteria</taxon>
        <taxon>Sphingomonadales</taxon>
        <taxon>Sphingomonadaceae</taxon>
        <taxon>Sphingomonas</taxon>
    </lineage>
</organism>
<comment type="caution">
    <text evidence="4">The sequence shown here is derived from an EMBL/GenBank/DDBJ whole genome shotgun (WGS) entry which is preliminary data.</text>
</comment>
<dbReference type="InterPro" id="IPR001753">
    <property type="entry name" value="Enoyl-CoA_hydra/iso"/>
</dbReference>
<dbReference type="Gene3D" id="3.90.226.10">
    <property type="entry name" value="2-enoyl-CoA Hydratase, Chain A, domain 1"/>
    <property type="match status" value="1"/>
</dbReference>
<keyword evidence="5" id="KW-1185">Reference proteome</keyword>
<evidence type="ECO:0000313" key="4">
    <source>
        <dbReference type="EMBL" id="MBY8821756.1"/>
    </source>
</evidence>
<dbReference type="EMBL" id="JAINVV010000003">
    <property type="protein sequence ID" value="MBY8821756.1"/>
    <property type="molecule type" value="Genomic_DNA"/>
</dbReference>
<dbReference type="CDD" id="cd06558">
    <property type="entry name" value="crotonase-like"/>
    <property type="match status" value="1"/>
</dbReference>
<protein>
    <submittedName>
        <fullName evidence="4">Enoyl-CoA hydratase/isomerase family protein</fullName>
    </submittedName>
</protein>
<dbReference type="Proteomes" id="UP000706039">
    <property type="component" value="Unassembled WGS sequence"/>
</dbReference>
<dbReference type="PANTHER" id="PTHR43684">
    <property type="match status" value="1"/>
</dbReference>
<evidence type="ECO:0000313" key="5">
    <source>
        <dbReference type="Proteomes" id="UP000706039"/>
    </source>
</evidence>
<accession>A0ABS7PKE4</accession>
<dbReference type="SUPFAM" id="SSF52096">
    <property type="entry name" value="ClpP/crotonase"/>
    <property type="match status" value="1"/>
</dbReference>
<dbReference type="InterPro" id="IPR029045">
    <property type="entry name" value="ClpP/crotonase-like_dom_sf"/>
</dbReference>
<keyword evidence="3" id="KW-0413">Isomerase</keyword>
<dbReference type="RefSeq" id="WP_222988842.1">
    <property type="nucleotide sequence ID" value="NZ_JAINVV010000003.1"/>
</dbReference>
<dbReference type="PANTHER" id="PTHR43684:SF1">
    <property type="entry name" value="ENOYL-COA DELTA ISOMERASE 2"/>
    <property type="match status" value="1"/>
</dbReference>